<keyword evidence="1" id="KW-0315">Glutamine amidotransferase</keyword>
<keyword evidence="2" id="KW-1185">Reference proteome</keyword>
<accession>A0A9P5B374</accession>
<evidence type="ECO:0000313" key="2">
    <source>
        <dbReference type="Proteomes" id="UP000737391"/>
    </source>
</evidence>
<name>A0A9P5B374_9HYPO</name>
<gene>
    <name evidence="1" type="ORF">FAGAP_9991</name>
</gene>
<protein>
    <submittedName>
        <fullName evidence="1">Copper iron-regulated glutamine amidotransferase</fullName>
    </submittedName>
</protein>
<proteinExistence type="predicted"/>
<organism evidence="1 2">
    <name type="scientific">Fusarium agapanthi</name>
    <dbReference type="NCBI Taxonomy" id="1803897"/>
    <lineage>
        <taxon>Eukaryota</taxon>
        <taxon>Fungi</taxon>
        <taxon>Dikarya</taxon>
        <taxon>Ascomycota</taxon>
        <taxon>Pezizomycotina</taxon>
        <taxon>Sordariomycetes</taxon>
        <taxon>Hypocreomycetidae</taxon>
        <taxon>Hypocreales</taxon>
        <taxon>Nectriaceae</taxon>
        <taxon>Fusarium</taxon>
        <taxon>Fusarium fujikuroi species complex</taxon>
    </lineage>
</organism>
<comment type="caution">
    <text evidence="1">The sequence shown here is derived from an EMBL/GenBank/DDBJ whole genome shotgun (WGS) entry which is preliminary data.</text>
</comment>
<dbReference type="EMBL" id="LUFC02000838">
    <property type="protein sequence ID" value="KAF4493888.1"/>
    <property type="molecule type" value="Genomic_DNA"/>
</dbReference>
<reference evidence="1" key="1">
    <citation type="submission" date="2020-01" db="EMBL/GenBank/DDBJ databases">
        <title>Identification and distribution of gene clusters putatively required for synthesis of sphingolipid metabolism inhibitors in phylogenetically diverse species of the filamentous fungus Fusarium.</title>
        <authorList>
            <person name="Kim H.-S."/>
            <person name="Busman M."/>
            <person name="Brown D.W."/>
            <person name="Divon H."/>
            <person name="Uhlig S."/>
            <person name="Proctor R.H."/>
        </authorList>
    </citation>
    <scope>NUCLEOTIDE SEQUENCE</scope>
    <source>
        <strain evidence="1">NRRL 31653</strain>
    </source>
</reference>
<sequence>MAAPHKPLRIAILQNDTKSEGYGNDFMNSFLTAIHGVNPDIEISIFDPIEKQEYPNIDNDKYDAIILSG</sequence>
<dbReference type="AlphaFoldDB" id="A0A9P5B374"/>
<dbReference type="Proteomes" id="UP000737391">
    <property type="component" value="Unassembled WGS sequence"/>
</dbReference>
<evidence type="ECO:0000313" key="1">
    <source>
        <dbReference type="EMBL" id="KAF4493888.1"/>
    </source>
</evidence>